<dbReference type="PANTHER" id="PTHR14614">
    <property type="entry name" value="HEPATOCELLULAR CARCINOMA-ASSOCIATED ANTIGEN"/>
    <property type="match status" value="1"/>
</dbReference>
<gene>
    <name evidence="1" type="ORF">EJ06DRAFT_27269</name>
</gene>
<dbReference type="InterPro" id="IPR019410">
    <property type="entry name" value="Methyltransf_16"/>
</dbReference>
<dbReference type="GO" id="GO:0008757">
    <property type="term" value="F:S-adenosylmethionine-dependent methyltransferase activity"/>
    <property type="evidence" value="ECO:0007669"/>
    <property type="project" value="UniProtKB-ARBA"/>
</dbReference>
<reference evidence="1" key="1">
    <citation type="journal article" date="2020" name="Stud. Mycol.">
        <title>101 Dothideomycetes genomes: a test case for predicting lifestyles and emergence of pathogens.</title>
        <authorList>
            <person name="Haridas S."/>
            <person name="Albert R."/>
            <person name="Binder M."/>
            <person name="Bloem J."/>
            <person name="Labutti K."/>
            <person name="Salamov A."/>
            <person name="Andreopoulos B."/>
            <person name="Baker S."/>
            <person name="Barry K."/>
            <person name="Bills G."/>
            <person name="Bluhm B."/>
            <person name="Cannon C."/>
            <person name="Castanera R."/>
            <person name="Culley D."/>
            <person name="Daum C."/>
            <person name="Ezra D."/>
            <person name="Gonzalez J."/>
            <person name="Henrissat B."/>
            <person name="Kuo A."/>
            <person name="Liang C."/>
            <person name="Lipzen A."/>
            <person name="Lutzoni F."/>
            <person name="Magnuson J."/>
            <person name="Mondo S."/>
            <person name="Nolan M."/>
            <person name="Ohm R."/>
            <person name="Pangilinan J."/>
            <person name="Park H.-J."/>
            <person name="Ramirez L."/>
            <person name="Alfaro M."/>
            <person name="Sun H."/>
            <person name="Tritt A."/>
            <person name="Yoshinaga Y."/>
            <person name="Zwiers L.-H."/>
            <person name="Turgeon B."/>
            <person name="Goodwin S."/>
            <person name="Spatafora J."/>
            <person name="Crous P."/>
            <person name="Grigoriev I."/>
        </authorList>
    </citation>
    <scope>NUCLEOTIDE SEQUENCE</scope>
    <source>
        <strain evidence="1">CBS 262.69</strain>
    </source>
</reference>
<dbReference type="Proteomes" id="UP000799640">
    <property type="component" value="Unassembled WGS sequence"/>
</dbReference>
<keyword evidence="2" id="KW-1185">Reference proteome</keyword>
<organism evidence="1 2">
    <name type="scientific">Trichodelitschia bisporula</name>
    <dbReference type="NCBI Taxonomy" id="703511"/>
    <lineage>
        <taxon>Eukaryota</taxon>
        <taxon>Fungi</taxon>
        <taxon>Dikarya</taxon>
        <taxon>Ascomycota</taxon>
        <taxon>Pezizomycotina</taxon>
        <taxon>Dothideomycetes</taxon>
        <taxon>Dothideomycetes incertae sedis</taxon>
        <taxon>Phaeotrichales</taxon>
        <taxon>Phaeotrichaceae</taxon>
        <taxon>Trichodelitschia</taxon>
    </lineage>
</organism>
<dbReference type="SUPFAM" id="SSF53335">
    <property type="entry name" value="S-adenosyl-L-methionine-dependent methyltransferases"/>
    <property type="match status" value="1"/>
</dbReference>
<dbReference type="AlphaFoldDB" id="A0A6G1IAY8"/>
<protein>
    <submittedName>
        <fullName evidence="1">Uncharacterized protein</fullName>
    </submittedName>
</protein>
<proteinExistence type="predicted"/>
<dbReference type="PANTHER" id="PTHR14614:SF132">
    <property type="entry name" value="PROTEIN-LYSINE METHYLTRANSFERASE C42C1.13"/>
    <property type="match status" value="1"/>
</dbReference>
<dbReference type="Gene3D" id="3.40.50.150">
    <property type="entry name" value="Vaccinia Virus protein VP39"/>
    <property type="match status" value="1"/>
</dbReference>
<sequence>MFYIRFLKTPKLEGDRVTALITITTDLGEKFLSKDVILSADIERAHAPGIFASKDINWACTSRCLPISISIKWQSIQWPVRLHLRAKEPSNQEFHLLQTLPSIIPVWSNILDPTKGICQSERTLQRRFKVNQQTFVVWEEAGESIARHIWDAGVALTICLGQLMNEEFQRLALVNKISKILDSGDSKAIELGCGCGLVGISFALSFLNCSMTLTDLPEVTEILGRSITELDPSVSSRISFEPLNWDKALPESVLYNDFDLILVADCTYNSDSSPALVETISNLVKRSPGALTVVAMKVRHPSEAVFFELMSKAGLAIASHVEIPLASDVSDNEVPESIDVYCFSAPDQ</sequence>
<dbReference type="GO" id="GO:0005829">
    <property type="term" value="C:cytosol"/>
    <property type="evidence" value="ECO:0007669"/>
    <property type="project" value="TreeGrafter"/>
</dbReference>
<dbReference type="OrthoDB" id="413520at2759"/>
<dbReference type="EMBL" id="ML996687">
    <property type="protein sequence ID" value="KAF2405473.1"/>
    <property type="molecule type" value="Genomic_DNA"/>
</dbReference>
<dbReference type="Pfam" id="PF10294">
    <property type="entry name" value="Methyltransf_16"/>
    <property type="match status" value="1"/>
</dbReference>
<evidence type="ECO:0000313" key="2">
    <source>
        <dbReference type="Proteomes" id="UP000799640"/>
    </source>
</evidence>
<dbReference type="CDD" id="cd02440">
    <property type="entry name" value="AdoMet_MTases"/>
    <property type="match status" value="1"/>
</dbReference>
<name>A0A6G1IAY8_9PEZI</name>
<dbReference type="InterPro" id="IPR029063">
    <property type="entry name" value="SAM-dependent_MTases_sf"/>
</dbReference>
<accession>A0A6G1IAY8</accession>
<evidence type="ECO:0000313" key="1">
    <source>
        <dbReference type="EMBL" id="KAF2405473.1"/>
    </source>
</evidence>